<dbReference type="AlphaFoldDB" id="A0A0C3S467"/>
<dbReference type="InterPro" id="IPR014752">
    <property type="entry name" value="Arrestin-like_C"/>
</dbReference>
<keyword evidence="2" id="KW-1185">Reference proteome</keyword>
<dbReference type="HOGENOM" id="CLU_025691_0_0_1"/>
<reference evidence="1 2" key="1">
    <citation type="journal article" date="2014" name="PLoS Genet.">
        <title>Analysis of the Phlebiopsis gigantea genome, transcriptome and secretome provides insight into its pioneer colonization strategies of wood.</title>
        <authorList>
            <person name="Hori C."/>
            <person name="Ishida T."/>
            <person name="Igarashi K."/>
            <person name="Samejima M."/>
            <person name="Suzuki H."/>
            <person name="Master E."/>
            <person name="Ferreira P."/>
            <person name="Ruiz-Duenas F.J."/>
            <person name="Held B."/>
            <person name="Canessa P."/>
            <person name="Larrondo L.F."/>
            <person name="Schmoll M."/>
            <person name="Druzhinina I.S."/>
            <person name="Kubicek C.P."/>
            <person name="Gaskell J.A."/>
            <person name="Kersten P."/>
            <person name="St John F."/>
            <person name="Glasner J."/>
            <person name="Sabat G."/>
            <person name="Splinter BonDurant S."/>
            <person name="Syed K."/>
            <person name="Yadav J."/>
            <person name="Mgbeahuruike A.C."/>
            <person name="Kovalchuk A."/>
            <person name="Asiegbu F.O."/>
            <person name="Lackner G."/>
            <person name="Hoffmeister D."/>
            <person name="Rencoret J."/>
            <person name="Gutierrez A."/>
            <person name="Sun H."/>
            <person name="Lindquist E."/>
            <person name="Barry K."/>
            <person name="Riley R."/>
            <person name="Grigoriev I.V."/>
            <person name="Henrissat B."/>
            <person name="Kues U."/>
            <person name="Berka R.M."/>
            <person name="Martinez A.T."/>
            <person name="Covert S.F."/>
            <person name="Blanchette R.A."/>
            <person name="Cullen D."/>
        </authorList>
    </citation>
    <scope>NUCLEOTIDE SEQUENCE [LARGE SCALE GENOMIC DNA]</scope>
    <source>
        <strain evidence="1 2">11061_1 CR5-6</strain>
    </source>
</reference>
<evidence type="ECO:0000313" key="2">
    <source>
        <dbReference type="Proteomes" id="UP000053257"/>
    </source>
</evidence>
<evidence type="ECO:0008006" key="3">
    <source>
        <dbReference type="Google" id="ProtNLM"/>
    </source>
</evidence>
<dbReference type="Gene3D" id="2.60.40.640">
    <property type="match status" value="1"/>
</dbReference>
<dbReference type="STRING" id="745531.A0A0C3S467"/>
<dbReference type="EMBL" id="KN840454">
    <property type="protein sequence ID" value="KIP10491.1"/>
    <property type="molecule type" value="Genomic_DNA"/>
</dbReference>
<evidence type="ECO:0000313" key="1">
    <source>
        <dbReference type="EMBL" id="KIP10491.1"/>
    </source>
</evidence>
<accession>A0A0C3S467</accession>
<protein>
    <recommendedName>
        <fullName evidence="3">Arrestin-like N-terminal domain-containing protein</fullName>
    </recommendedName>
</protein>
<dbReference type="Proteomes" id="UP000053257">
    <property type="component" value="Unassembled WGS sequence"/>
</dbReference>
<name>A0A0C3S467_PHLG1</name>
<sequence length="355" mass="38457">MDGAKAVAISVTAGVTAVGQEELDFLNVSKDLWDSKVSGKPPKGKASWPFALSLPGETLAANKPKAKAESYRLPPTFTERASPVYIDYKLVVTVRRGAFKVNQILTTSIFYTPLSRAEPPSELRQAAYNAGAPLVGPAGDPSGWKVLPPFQFTGSLFNSRNVTVECTAAIASPLSFATGSPIPLFVKFTSDDEQTLDLLCTASSMRFALFRERLVGSHATVEGASSGSSNTFREVMGTAYFWPSQDGAVAQHGTRQLQGEIDVRKSLRPTFVFPRFSLRYHLSMYPCQAPGYVAANPDAPLFTETVTIHTLNPIGVTPRSYAPPGYAQSLEGNYNNVAGYLENGNQRFYHHGGFQ</sequence>
<organism evidence="1 2">
    <name type="scientific">Phlebiopsis gigantea (strain 11061_1 CR5-6)</name>
    <name type="common">White-rot fungus</name>
    <name type="synonym">Peniophora gigantea</name>
    <dbReference type="NCBI Taxonomy" id="745531"/>
    <lineage>
        <taxon>Eukaryota</taxon>
        <taxon>Fungi</taxon>
        <taxon>Dikarya</taxon>
        <taxon>Basidiomycota</taxon>
        <taxon>Agaricomycotina</taxon>
        <taxon>Agaricomycetes</taxon>
        <taxon>Polyporales</taxon>
        <taxon>Phanerochaetaceae</taxon>
        <taxon>Phlebiopsis</taxon>
    </lineage>
</organism>
<proteinExistence type="predicted"/>
<dbReference type="OrthoDB" id="2333384at2759"/>
<gene>
    <name evidence="1" type="ORF">PHLGIDRAFT_85003</name>
</gene>